<proteinExistence type="predicted"/>
<dbReference type="Gene3D" id="2.70.70.10">
    <property type="entry name" value="Glucose Permease (Domain IIA)"/>
    <property type="match status" value="1"/>
</dbReference>
<dbReference type="InterPro" id="IPR036779">
    <property type="entry name" value="LysM_dom_sf"/>
</dbReference>
<organism evidence="3 4">
    <name type="scientific">Lyngbya confervoides BDU141951</name>
    <dbReference type="NCBI Taxonomy" id="1574623"/>
    <lineage>
        <taxon>Bacteria</taxon>
        <taxon>Bacillati</taxon>
        <taxon>Cyanobacteriota</taxon>
        <taxon>Cyanophyceae</taxon>
        <taxon>Oscillatoriophycideae</taxon>
        <taxon>Oscillatoriales</taxon>
        <taxon>Microcoleaceae</taxon>
        <taxon>Lyngbya</taxon>
    </lineage>
</organism>
<dbReference type="CDD" id="cd00118">
    <property type="entry name" value="LysM"/>
    <property type="match status" value="1"/>
</dbReference>
<name>A0ABD4T044_9CYAN</name>
<dbReference type="PROSITE" id="PS51782">
    <property type="entry name" value="LYSM"/>
    <property type="match status" value="1"/>
</dbReference>
<keyword evidence="4" id="KW-1185">Reference proteome</keyword>
<dbReference type="SMART" id="SM00257">
    <property type="entry name" value="LysM"/>
    <property type="match status" value="1"/>
</dbReference>
<dbReference type="InterPro" id="IPR018392">
    <property type="entry name" value="LysM"/>
</dbReference>
<evidence type="ECO:0000256" key="1">
    <source>
        <dbReference type="SAM" id="MobiDB-lite"/>
    </source>
</evidence>
<dbReference type="Proteomes" id="UP000031561">
    <property type="component" value="Unassembled WGS sequence"/>
</dbReference>
<dbReference type="SUPFAM" id="SSF51261">
    <property type="entry name" value="Duplicated hybrid motif"/>
    <property type="match status" value="1"/>
</dbReference>
<evidence type="ECO:0000313" key="3">
    <source>
        <dbReference type="EMBL" id="MCM1981806.1"/>
    </source>
</evidence>
<dbReference type="CDD" id="cd12797">
    <property type="entry name" value="M23_peptidase"/>
    <property type="match status" value="1"/>
</dbReference>
<reference evidence="3 4" key="1">
    <citation type="journal article" date="2015" name="Genome Announc.">
        <title>Draft Genome Sequence of Filamentous Marine Cyanobacterium Lyngbya confervoides Strain BDU141951.</title>
        <authorList>
            <person name="Chandrababunaidu M.M."/>
            <person name="Sen D."/>
            <person name="Tripathy S."/>
        </authorList>
    </citation>
    <scope>NUCLEOTIDE SEQUENCE [LARGE SCALE GENOMIC DNA]</scope>
    <source>
        <strain evidence="3 4">BDU141951</strain>
    </source>
</reference>
<dbReference type="SUPFAM" id="SSF54106">
    <property type="entry name" value="LysM domain"/>
    <property type="match status" value="1"/>
</dbReference>
<accession>A0ABD4T044</accession>
<evidence type="ECO:0000313" key="4">
    <source>
        <dbReference type="Proteomes" id="UP000031561"/>
    </source>
</evidence>
<feature type="domain" description="LysM" evidence="2">
    <location>
        <begin position="1"/>
        <end position="45"/>
    </location>
</feature>
<dbReference type="PANTHER" id="PTHR21666">
    <property type="entry name" value="PEPTIDASE-RELATED"/>
    <property type="match status" value="1"/>
</dbReference>
<dbReference type="InterPro" id="IPR011055">
    <property type="entry name" value="Dup_hybrid_motif"/>
</dbReference>
<dbReference type="InterPro" id="IPR050570">
    <property type="entry name" value="Cell_wall_metabolism_enzyme"/>
</dbReference>
<dbReference type="Pfam" id="PF01551">
    <property type="entry name" value="Peptidase_M23"/>
    <property type="match status" value="1"/>
</dbReference>
<evidence type="ECO:0000259" key="2">
    <source>
        <dbReference type="PROSITE" id="PS51782"/>
    </source>
</evidence>
<dbReference type="EMBL" id="JTHE03000022">
    <property type="protein sequence ID" value="MCM1981806.1"/>
    <property type="molecule type" value="Genomic_DNA"/>
</dbReference>
<comment type="caution">
    <text evidence="3">The sequence shown here is derived from an EMBL/GenBank/DDBJ whole genome shotgun (WGS) entry which is preliminary data.</text>
</comment>
<sequence>MVHQVRDGETLASIAEKYEVSVQTLADANRMMDPDSIVSKEAIIVPTTQSPPEIRSAHSAPLLNPQVGTQPQGVLPPSALASVDDGASQLLETDLTASSEEPDLILARVADDPALGLPDGETSLTAEDSLSPQPSGVSDESQIQVATVQNLDLKGDQGDLPAVQKPGLDLIDIPVATRGPLPKLPDLDLPPLVSDNYLPSEWQSGTVRYIWPAKGTFTSGFGWRWGRMHRGIDIAAPVGTPITAAAPGVITYSQYNSGGFGNLVEVTHPDGSLTLYAHNNRNLVRAGQYVSQGQQIAEMGSTGRSTGPHLHFELHPAGQGAVNPVALLGRG</sequence>
<dbReference type="InterPro" id="IPR016047">
    <property type="entry name" value="M23ase_b-sheet_dom"/>
</dbReference>
<dbReference type="Gene3D" id="3.10.350.10">
    <property type="entry name" value="LysM domain"/>
    <property type="match status" value="1"/>
</dbReference>
<gene>
    <name evidence="3" type="ORF">QQ91_0003040</name>
</gene>
<feature type="region of interest" description="Disordered" evidence="1">
    <location>
        <begin position="116"/>
        <end position="141"/>
    </location>
</feature>
<feature type="compositionally biased region" description="Polar residues" evidence="1">
    <location>
        <begin position="122"/>
        <end position="141"/>
    </location>
</feature>
<feature type="region of interest" description="Disordered" evidence="1">
    <location>
        <begin position="49"/>
        <end position="75"/>
    </location>
</feature>
<dbReference type="Pfam" id="PF01476">
    <property type="entry name" value="LysM"/>
    <property type="match status" value="1"/>
</dbReference>
<protein>
    <submittedName>
        <fullName evidence="3">LysM peptidoglycan-binding domain-containing M23 family metallopeptidase</fullName>
    </submittedName>
</protein>
<dbReference type="PANTHER" id="PTHR21666:SF270">
    <property type="entry name" value="MUREIN HYDROLASE ACTIVATOR ENVC"/>
    <property type="match status" value="1"/>
</dbReference>
<dbReference type="AlphaFoldDB" id="A0ABD4T044"/>